<protein>
    <submittedName>
        <fullName evidence="1">Uncharacterized protein</fullName>
    </submittedName>
</protein>
<dbReference type="OrthoDB" id="5397701at2759"/>
<dbReference type="STRING" id="1108050.A0A0B7F9X1"/>
<evidence type="ECO:0000313" key="2">
    <source>
        <dbReference type="Proteomes" id="UP000059188"/>
    </source>
</evidence>
<sequence length="241" mass="26811">MMILTSLSETMYSRTATRTLACRRLLSTTKSTGTKRCIPAITQSPSFLYTALHSTPRPQVFQCTTPSSQLRHYAASAGVEEDPEREGLYYHQISDDVFALSFLDEKPASQNSATVIGFVKGGDKMNSFQENQAFVDLLHDTVKAALVEGGDKELSNDAIQRKEGWLHVHDYRNFPELGRVGDPGDILGSVLVQDSKIKGETYERMPSYRTCTPDGLVKLSPSLHERLLKSLKEAHQKESKA</sequence>
<dbReference type="Proteomes" id="UP000059188">
    <property type="component" value="Unassembled WGS sequence"/>
</dbReference>
<dbReference type="EMBL" id="LN679118">
    <property type="protein sequence ID" value="CEL54866.1"/>
    <property type="molecule type" value="Genomic_DNA"/>
</dbReference>
<dbReference type="PANTHER" id="PTHR37331:SF1">
    <property type="entry name" value="YALI0F11671P"/>
    <property type="match status" value="1"/>
</dbReference>
<name>A0A0B7F9X1_THACB</name>
<accession>A0A0B7F9X1</accession>
<reference evidence="1 2" key="1">
    <citation type="submission" date="2014-11" db="EMBL/GenBank/DDBJ databases">
        <authorList>
            <person name="Wibberg Daniel"/>
        </authorList>
    </citation>
    <scope>NUCLEOTIDE SEQUENCE [LARGE SCALE GENOMIC DNA]</scope>
    <source>
        <strain evidence="1">Rhizoctonia solani AG1-IB 7/3/14</strain>
    </source>
</reference>
<gene>
    <name evidence="1" type="ORF">RSOLAG1IB_07357</name>
</gene>
<dbReference type="AlphaFoldDB" id="A0A0B7F9X1"/>
<dbReference type="PANTHER" id="PTHR37331">
    <property type="entry name" value="YALI0F11671P"/>
    <property type="match status" value="1"/>
</dbReference>
<proteinExistence type="predicted"/>
<evidence type="ECO:0000313" key="1">
    <source>
        <dbReference type="EMBL" id="CEL54866.1"/>
    </source>
</evidence>
<keyword evidence="2" id="KW-1185">Reference proteome</keyword>
<organism evidence="1 2">
    <name type="scientific">Thanatephorus cucumeris (strain AG1-IB / isolate 7/3/14)</name>
    <name type="common">Lettuce bottom rot fungus</name>
    <name type="synonym">Rhizoctonia solani</name>
    <dbReference type="NCBI Taxonomy" id="1108050"/>
    <lineage>
        <taxon>Eukaryota</taxon>
        <taxon>Fungi</taxon>
        <taxon>Dikarya</taxon>
        <taxon>Basidiomycota</taxon>
        <taxon>Agaricomycotina</taxon>
        <taxon>Agaricomycetes</taxon>
        <taxon>Cantharellales</taxon>
        <taxon>Ceratobasidiaceae</taxon>
        <taxon>Rhizoctonia</taxon>
        <taxon>Rhizoctonia solani AG-1</taxon>
    </lineage>
</organism>